<keyword evidence="2" id="KW-0067">ATP-binding</keyword>
<name>A0A9J6BGB5_POLVA</name>
<dbReference type="InterPro" id="IPR001977">
    <property type="entry name" value="Depp_CoAkinase"/>
</dbReference>
<dbReference type="PANTHER" id="PTHR10695:SF46">
    <property type="entry name" value="BIFUNCTIONAL COENZYME A SYNTHASE-RELATED"/>
    <property type="match status" value="1"/>
</dbReference>
<keyword evidence="3" id="KW-1133">Transmembrane helix</keyword>
<evidence type="ECO:0000256" key="3">
    <source>
        <dbReference type="SAM" id="Phobius"/>
    </source>
</evidence>
<proteinExistence type="inferred from homology"/>
<dbReference type="Gene3D" id="3.40.50.300">
    <property type="entry name" value="P-loop containing nucleotide triphosphate hydrolases"/>
    <property type="match status" value="1"/>
</dbReference>
<keyword evidence="5" id="KW-1185">Reference proteome</keyword>
<dbReference type="Pfam" id="PF01121">
    <property type="entry name" value="CoaE"/>
    <property type="match status" value="1"/>
</dbReference>
<comment type="caution">
    <text evidence="4">The sequence shown here is derived from an EMBL/GenBank/DDBJ whole genome shotgun (WGS) entry which is preliminary data.</text>
</comment>
<dbReference type="AlphaFoldDB" id="A0A9J6BGB5"/>
<dbReference type="PANTHER" id="PTHR10695">
    <property type="entry name" value="DEPHOSPHO-COA KINASE-RELATED"/>
    <property type="match status" value="1"/>
</dbReference>
<sequence length="233" mass="27059">MFLVAVTGGISCGKTKVCEVFQKYYNVAVVNADAISREIVEPGKPVWKQIKENFGDEVFNEDETLNREKLGQIIFDNVEKRRILNRITHPVIHREIYKQVFKYFIQGKPFVVLELPLLFEVNSNLINFIYKIICVVAEEDIQIARLMDRNNLSLTEAKKRIKAQMSLEEKAKMSHYVIENSGSQRDMEEQALSIIKIIVDSNHHWKLRSMLLGAFMSIVAGVTWLINKKYKFF</sequence>
<feature type="transmembrane region" description="Helical" evidence="3">
    <location>
        <begin position="205"/>
        <end position="226"/>
    </location>
</feature>
<evidence type="ECO:0000313" key="5">
    <source>
        <dbReference type="Proteomes" id="UP001107558"/>
    </source>
</evidence>
<dbReference type="SUPFAM" id="SSF52540">
    <property type="entry name" value="P-loop containing nucleoside triphosphate hydrolases"/>
    <property type="match status" value="1"/>
</dbReference>
<organism evidence="4 5">
    <name type="scientific">Polypedilum vanderplanki</name>
    <name type="common">Sleeping chironomid midge</name>
    <dbReference type="NCBI Taxonomy" id="319348"/>
    <lineage>
        <taxon>Eukaryota</taxon>
        <taxon>Metazoa</taxon>
        <taxon>Ecdysozoa</taxon>
        <taxon>Arthropoda</taxon>
        <taxon>Hexapoda</taxon>
        <taxon>Insecta</taxon>
        <taxon>Pterygota</taxon>
        <taxon>Neoptera</taxon>
        <taxon>Endopterygota</taxon>
        <taxon>Diptera</taxon>
        <taxon>Nematocera</taxon>
        <taxon>Chironomoidea</taxon>
        <taxon>Chironomidae</taxon>
        <taxon>Chironominae</taxon>
        <taxon>Polypedilum</taxon>
        <taxon>Polypedilum</taxon>
    </lineage>
</organism>
<dbReference type="GO" id="GO:0015937">
    <property type="term" value="P:coenzyme A biosynthetic process"/>
    <property type="evidence" value="ECO:0007669"/>
    <property type="project" value="InterPro"/>
</dbReference>
<dbReference type="GO" id="GO:0005524">
    <property type="term" value="F:ATP binding"/>
    <property type="evidence" value="ECO:0007669"/>
    <property type="project" value="UniProtKB-KW"/>
</dbReference>
<reference evidence="4" key="1">
    <citation type="submission" date="2021-03" db="EMBL/GenBank/DDBJ databases">
        <title>Chromosome level genome of the anhydrobiotic midge Polypedilum vanderplanki.</title>
        <authorList>
            <person name="Yoshida Y."/>
            <person name="Kikawada T."/>
            <person name="Gusev O."/>
        </authorList>
    </citation>
    <scope>NUCLEOTIDE SEQUENCE</scope>
    <source>
        <strain evidence="4">NIAS01</strain>
        <tissue evidence="4">Whole body or cell culture</tissue>
    </source>
</reference>
<dbReference type="GO" id="GO:0004140">
    <property type="term" value="F:dephospho-CoA kinase activity"/>
    <property type="evidence" value="ECO:0007669"/>
    <property type="project" value="InterPro"/>
</dbReference>
<keyword evidence="1" id="KW-0547">Nucleotide-binding</keyword>
<keyword evidence="3" id="KW-0812">Transmembrane</keyword>
<evidence type="ECO:0000256" key="2">
    <source>
        <dbReference type="ARBA" id="ARBA00022840"/>
    </source>
</evidence>
<dbReference type="InterPro" id="IPR027417">
    <property type="entry name" value="P-loop_NTPase"/>
</dbReference>
<dbReference type="EMBL" id="JADBJN010000004">
    <property type="protein sequence ID" value="KAG5668916.1"/>
    <property type="molecule type" value="Genomic_DNA"/>
</dbReference>
<dbReference type="HAMAP" id="MF_00376">
    <property type="entry name" value="Dephospho_CoA_kinase"/>
    <property type="match status" value="1"/>
</dbReference>
<accession>A0A9J6BGB5</accession>
<gene>
    <name evidence="4" type="ORF">PVAND_016828</name>
</gene>
<evidence type="ECO:0000256" key="1">
    <source>
        <dbReference type="ARBA" id="ARBA00022741"/>
    </source>
</evidence>
<evidence type="ECO:0000313" key="4">
    <source>
        <dbReference type="EMBL" id="KAG5668916.1"/>
    </source>
</evidence>
<dbReference type="Proteomes" id="UP001107558">
    <property type="component" value="Chromosome 4"/>
</dbReference>
<protein>
    <recommendedName>
        <fullName evidence="6">Dephospho-CoA kinase domain-containing protein</fullName>
    </recommendedName>
</protein>
<dbReference type="CDD" id="cd02022">
    <property type="entry name" value="DPCK"/>
    <property type="match status" value="1"/>
</dbReference>
<dbReference type="OrthoDB" id="247245at2759"/>
<dbReference type="PROSITE" id="PS51219">
    <property type="entry name" value="DPCK"/>
    <property type="match status" value="1"/>
</dbReference>
<keyword evidence="3" id="KW-0472">Membrane</keyword>
<evidence type="ECO:0008006" key="6">
    <source>
        <dbReference type="Google" id="ProtNLM"/>
    </source>
</evidence>
<dbReference type="NCBIfam" id="TIGR00152">
    <property type="entry name" value="dephospho-CoA kinase"/>
    <property type="match status" value="1"/>
</dbReference>